<gene>
    <name evidence="3" type="ORF">ALNOE001_05290</name>
</gene>
<proteinExistence type="predicted"/>
<accession>A0A366MEU6</accession>
<reference evidence="3 4" key="1">
    <citation type="submission" date="2018-06" db="EMBL/GenBank/DDBJ databases">
        <title>Genomic insight into two independent archaeal endosymbiosis events.</title>
        <authorList>
            <person name="Lind A.E."/>
            <person name="Lewis W.H."/>
            <person name="Spang A."/>
            <person name="Guy L."/>
            <person name="Embley M.T."/>
            <person name="Ettema T.J.G."/>
        </authorList>
    </citation>
    <scope>NUCLEOTIDE SEQUENCE [LARGE SCALE GENOMIC DNA]</scope>
    <source>
        <strain evidence="3">NOE</strain>
    </source>
</reference>
<protein>
    <submittedName>
        <fullName evidence="3">Uncharacterized protein</fullName>
    </submittedName>
</protein>
<comment type="caution">
    <text evidence="3">The sequence shown here is derived from an EMBL/GenBank/DDBJ whole genome shotgun (WGS) entry which is preliminary data.</text>
</comment>
<dbReference type="Proteomes" id="UP000253099">
    <property type="component" value="Unassembled WGS sequence"/>
</dbReference>
<dbReference type="EMBL" id="NIZT01000012">
    <property type="protein sequence ID" value="RBQ23982.1"/>
    <property type="molecule type" value="Genomic_DNA"/>
</dbReference>
<evidence type="ECO:0000313" key="3">
    <source>
        <dbReference type="EMBL" id="RBQ23982.1"/>
    </source>
</evidence>
<dbReference type="AlphaFoldDB" id="A0A366MEU6"/>
<feature type="region of interest" description="Disordered" evidence="1">
    <location>
        <begin position="148"/>
        <end position="202"/>
    </location>
</feature>
<evidence type="ECO:0000256" key="2">
    <source>
        <dbReference type="SAM" id="Phobius"/>
    </source>
</evidence>
<keyword evidence="2" id="KW-0472">Membrane</keyword>
<sequence>MYNTGINTTANLNWWGVNNITGQYENFGENLNLSTWYVIHLSANEVTTTCNASKNCTIGEMVNLTYILTTNDYSNHNPSLLPYFEVTVLSSLGHNITADIREYGLSILVCSNDSSLVESGLENFTLDYMRSFCDDEDIKLDLLMETEDIPSPEPEPQPIPNPEPIDPRPDPTPIPVPNPTPKPTDEANENYSGNGPVKASAAMKPTGMPVLAILLVLLTSLGLVLRKKQ</sequence>
<keyword evidence="2" id="KW-1133">Transmembrane helix</keyword>
<organism evidence="3 4">
    <name type="scientific">Candidatus Methanobinarius endosymbioticus</name>
    <dbReference type="NCBI Taxonomy" id="2006182"/>
    <lineage>
        <taxon>Archaea</taxon>
        <taxon>Methanobacteriati</taxon>
        <taxon>Methanobacteriota</taxon>
        <taxon>Methanomada group</taxon>
        <taxon>Methanobacteria</taxon>
        <taxon>Methanobacteriales</taxon>
        <taxon>Methanobacteriaceae</taxon>
        <taxon>Candidatus Methanobinarius</taxon>
    </lineage>
</organism>
<keyword evidence="4" id="KW-1185">Reference proteome</keyword>
<name>A0A366MEU6_9EURY</name>
<keyword evidence="2" id="KW-0812">Transmembrane</keyword>
<evidence type="ECO:0000313" key="4">
    <source>
        <dbReference type="Proteomes" id="UP000253099"/>
    </source>
</evidence>
<feature type="transmembrane region" description="Helical" evidence="2">
    <location>
        <begin position="206"/>
        <end position="225"/>
    </location>
</feature>
<evidence type="ECO:0000256" key="1">
    <source>
        <dbReference type="SAM" id="MobiDB-lite"/>
    </source>
</evidence>
<feature type="compositionally biased region" description="Pro residues" evidence="1">
    <location>
        <begin position="151"/>
        <end position="182"/>
    </location>
</feature>